<proteinExistence type="inferred from homology"/>
<dbReference type="PIRSF" id="PIRSF017126">
    <property type="entry name" value="Condensin_H"/>
    <property type="match status" value="1"/>
</dbReference>
<evidence type="ECO:0000256" key="5">
    <source>
        <dbReference type="ARBA" id="ARBA00022454"/>
    </source>
</evidence>
<dbReference type="PANTHER" id="PTHR13108:SF9">
    <property type="entry name" value="CONDENSIN COMPLEX SUBUNIT 2"/>
    <property type="match status" value="1"/>
</dbReference>
<evidence type="ECO:0000313" key="14">
    <source>
        <dbReference type="Proteomes" id="UP001445335"/>
    </source>
</evidence>
<evidence type="ECO:0000256" key="3">
    <source>
        <dbReference type="ARBA" id="ARBA00009471"/>
    </source>
</evidence>
<evidence type="ECO:0000256" key="4">
    <source>
        <dbReference type="ARBA" id="ARBA00016065"/>
    </source>
</evidence>
<evidence type="ECO:0000256" key="8">
    <source>
        <dbReference type="ARBA" id="ARBA00022776"/>
    </source>
</evidence>
<dbReference type="GO" id="GO:0007076">
    <property type="term" value="P:mitotic chromosome condensation"/>
    <property type="evidence" value="ECO:0007669"/>
    <property type="project" value="InterPro"/>
</dbReference>
<comment type="caution">
    <text evidence="13">The sequence shown here is derived from an EMBL/GenBank/DDBJ whole genome shotgun (WGS) entry which is preliminary data.</text>
</comment>
<organism evidence="13 14">
    <name type="scientific">Elliptochloris bilobata</name>
    <dbReference type="NCBI Taxonomy" id="381761"/>
    <lineage>
        <taxon>Eukaryota</taxon>
        <taxon>Viridiplantae</taxon>
        <taxon>Chlorophyta</taxon>
        <taxon>core chlorophytes</taxon>
        <taxon>Trebouxiophyceae</taxon>
        <taxon>Trebouxiophyceae incertae sedis</taxon>
        <taxon>Elliptochloris clade</taxon>
        <taxon>Elliptochloris</taxon>
    </lineage>
</organism>
<protein>
    <recommendedName>
        <fullName evidence="4 11">Condensin complex subunit 2</fullName>
    </recommendedName>
</protein>
<dbReference type="GO" id="GO:0051301">
    <property type="term" value="P:cell division"/>
    <property type="evidence" value="ECO:0007669"/>
    <property type="project" value="UniProtKB-KW"/>
</dbReference>
<evidence type="ECO:0000256" key="9">
    <source>
        <dbReference type="ARBA" id="ARBA00023067"/>
    </source>
</evidence>
<evidence type="ECO:0000256" key="11">
    <source>
        <dbReference type="PIRNR" id="PIRNR017126"/>
    </source>
</evidence>
<feature type="compositionally biased region" description="Polar residues" evidence="12">
    <location>
        <begin position="63"/>
        <end position="73"/>
    </location>
</feature>
<dbReference type="GO" id="GO:0005737">
    <property type="term" value="C:cytoplasm"/>
    <property type="evidence" value="ECO:0007669"/>
    <property type="project" value="UniProtKB-SubCell"/>
</dbReference>
<dbReference type="EMBL" id="JALJOU010000021">
    <property type="protein sequence ID" value="KAK9837507.1"/>
    <property type="molecule type" value="Genomic_DNA"/>
</dbReference>
<feature type="region of interest" description="Disordered" evidence="12">
    <location>
        <begin position="158"/>
        <end position="204"/>
    </location>
</feature>
<dbReference type="Pfam" id="PF05786">
    <property type="entry name" value="Cnd2"/>
    <property type="match status" value="1"/>
</dbReference>
<keyword evidence="14" id="KW-1185">Reference proteome</keyword>
<feature type="compositionally biased region" description="Acidic residues" evidence="12">
    <location>
        <begin position="1"/>
        <end position="12"/>
    </location>
</feature>
<comment type="subcellular location">
    <subcellularLocation>
        <location evidence="1">Chromosome</location>
    </subcellularLocation>
    <subcellularLocation>
        <location evidence="2">Cytoplasm</location>
    </subcellularLocation>
</comment>
<evidence type="ECO:0000313" key="13">
    <source>
        <dbReference type="EMBL" id="KAK9837507.1"/>
    </source>
</evidence>
<accession>A0AAW1RUP9</accession>
<keyword evidence="6" id="KW-0963">Cytoplasm</keyword>
<evidence type="ECO:0000256" key="2">
    <source>
        <dbReference type="ARBA" id="ARBA00004496"/>
    </source>
</evidence>
<keyword evidence="10 11" id="KW-0131">Cell cycle</keyword>
<dbReference type="Proteomes" id="UP001445335">
    <property type="component" value="Unassembled WGS sequence"/>
</dbReference>
<feature type="compositionally biased region" description="Gly residues" evidence="12">
    <location>
        <begin position="613"/>
        <end position="639"/>
    </location>
</feature>
<dbReference type="PANTHER" id="PTHR13108">
    <property type="entry name" value="CONDENSIN COMPLEX SUBUNIT 2"/>
    <property type="match status" value="1"/>
</dbReference>
<feature type="compositionally biased region" description="Polar residues" evidence="12">
    <location>
        <begin position="13"/>
        <end position="35"/>
    </location>
</feature>
<keyword evidence="5" id="KW-0158">Chromosome</keyword>
<feature type="region of interest" description="Disordered" evidence="12">
    <location>
        <begin position="592"/>
        <end position="646"/>
    </location>
</feature>
<feature type="region of interest" description="Disordered" evidence="12">
    <location>
        <begin position="370"/>
        <end position="442"/>
    </location>
</feature>
<comment type="function">
    <text evidence="11">Regulatory subunit of the condensin complex, a complex required for conversion of interphase chromatin into mitotic-like condense chromosomes.</text>
</comment>
<evidence type="ECO:0000256" key="1">
    <source>
        <dbReference type="ARBA" id="ARBA00004286"/>
    </source>
</evidence>
<dbReference type="GO" id="GO:0000796">
    <property type="term" value="C:condensin complex"/>
    <property type="evidence" value="ECO:0007669"/>
    <property type="project" value="InterPro"/>
</dbReference>
<keyword evidence="8 11" id="KW-0498">Mitosis</keyword>
<name>A0AAW1RUP9_9CHLO</name>
<feature type="region of interest" description="Disordered" evidence="12">
    <location>
        <begin position="1"/>
        <end position="74"/>
    </location>
</feature>
<keyword evidence="9 11" id="KW-0226">DNA condensation</keyword>
<gene>
    <name evidence="13" type="ORF">WJX81_007421</name>
</gene>
<dbReference type="AlphaFoldDB" id="A0AAW1RUP9"/>
<feature type="compositionally biased region" description="Gly residues" evidence="12">
    <location>
        <begin position="383"/>
        <end position="396"/>
    </location>
</feature>
<feature type="region of interest" description="Disordered" evidence="12">
    <location>
        <begin position="344"/>
        <end position="363"/>
    </location>
</feature>
<dbReference type="GO" id="GO:0003682">
    <property type="term" value="F:chromatin binding"/>
    <property type="evidence" value="ECO:0007669"/>
    <property type="project" value="TreeGrafter"/>
</dbReference>
<reference evidence="13 14" key="1">
    <citation type="journal article" date="2024" name="Nat. Commun.">
        <title>Phylogenomics reveals the evolutionary origins of lichenization in chlorophyte algae.</title>
        <authorList>
            <person name="Puginier C."/>
            <person name="Libourel C."/>
            <person name="Otte J."/>
            <person name="Skaloud P."/>
            <person name="Haon M."/>
            <person name="Grisel S."/>
            <person name="Petersen M."/>
            <person name="Berrin J.G."/>
            <person name="Delaux P.M."/>
            <person name="Dal Grande F."/>
            <person name="Keller J."/>
        </authorList>
    </citation>
    <scope>NUCLEOTIDE SEQUENCE [LARGE SCALE GENOMIC DNA]</scope>
    <source>
        <strain evidence="13 14">SAG 245.80</strain>
    </source>
</reference>
<evidence type="ECO:0000256" key="7">
    <source>
        <dbReference type="ARBA" id="ARBA00022618"/>
    </source>
</evidence>
<sequence>MAEDAAEQDLLQDENSTQRSVPQQRPQTQSFSQEDGNIGDDRAASQRGGGGRAEPGRVAASQPGPSQGASQGLSEEALRSMYAQCLKLAAENKITQKNTWDLSLVMDQMSDLVKPSAEEHDTNFQRASMTLDAGVKIYATRVDSVHTAAYQVLTGLSRSGPAARGADAEAEGGGGEGEGGDADGDGAPKARRRGAAASADPSATLEDAEALRVKEFDPTFAVDPLFHKTSAQFDEGGAKGLLLNNLGVQRGCLLMFDSVEPAHCGLDAAAEAPPIMLAVPAAWARNAAAALAAAASGAEIAPSLAALTALLDGPRPAVDDAALHQLVDEAAGLHYRASAAELGRPAGGADPANAAQHSSSGADINAAQHGEETAQADAPGDNGSDGGFDGGGFGDGGSDDGGFDNGRGGFPENDEMEHSSMGNDGAQDMEQDGCAAEPGPGITAMLSTQEDWAPEQPPTEAVAWLVGTDPELAGKAWAGASHWRFRSAAQRAAVATAPGGADVGDKGAAVKGAPRRKARARAILDFEAAGAAPEDALRQAAPAAITLKAAAVRAPTLLPEDLHYEVHSLMRLFLRPDLCLIGQGGAILRGDQDDGATPAAGGSEDGHSDFGGFDDGGFGDGGFGDDGNHAAGGGGGGGAWRAEDANDDGLVDAPRRAERLDITYARASKQVDVRALKEALWRAALAEAAAAPAPAASSTQLSFQAVLSRAVGPPDGAAYSGRREDLSVHLCFICALHLANEHGLCITGAPSLDRLDIGGLPAAQ</sequence>
<comment type="similarity">
    <text evidence="3 11">Belongs to the CND2 (condensin subunit 2) family.</text>
</comment>
<evidence type="ECO:0000256" key="10">
    <source>
        <dbReference type="ARBA" id="ARBA00023306"/>
    </source>
</evidence>
<evidence type="ECO:0000256" key="6">
    <source>
        <dbReference type="ARBA" id="ARBA00022490"/>
    </source>
</evidence>
<evidence type="ECO:0000256" key="12">
    <source>
        <dbReference type="SAM" id="MobiDB-lite"/>
    </source>
</evidence>
<dbReference type="InterPro" id="IPR022816">
    <property type="entry name" value="Condensin_barren_su2"/>
</dbReference>
<keyword evidence="7 11" id="KW-0132">Cell division</keyword>